<evidence type="ECO:0000256" key="6">
    <source>
        <dbReference type="ARBA" id="ARBA00005159"/>
    </source>
</evidence>
<comment type="catalytic activity">
    <reaction evidence="1">
        <text>adenosylcob(III)inamide + ATP = adenosylcob(III)inamide phosphate + ADP + H(+)</text>
        <dbReference type="Rhea" id="RHEA:15769"/>
        <dbReference type="ChEBI" id="CHEBI:2480"/>
        <dbReference type="ChEBI" id="CHEBI:15378"/>
        <dbReference type="ChEBI" id="CHEBI:30616"/>
        <dbReference type="ChEBI" id="CHEBI:58502"/>
        <dbReference type="ChEBI" id="CHEBI:456216"/>
        <dbReference type="EC" id="2.7.1.156"/>
    </reaction>
</comment>
<evidence type="ECO:0000256" key="12">
    <source>
        <dbReference type="ARBA" id="ARBA00022741"/>
    </source>
</evidence>
<keyword evidence="10" id="KW-0169">Cobalamin biosynthesis</keyword>
<dbReference type="PANTHER" id="PTHR34848">
    <property type="match status" value="1"/>
</dbReference>
<proteinExistence type="inferred from homology"/>
<accession>A0A7W7ZQU2</accession>
<evidence type="ECO:0000256" key="1">
    <source>
        <dbReference type="ARBA" id="ARBA00000312"/>
    </source>
</evidence>
<dbReference type="Pfam" id="PF02283">
    <property type="entry name" value="CobU"/>
    <property type="match status" value="1"/>
</dbReference>
<feature type="binding site" evidence="19">
    <location>
        <begin position="37"/>
        <end position="39"/>
    </location>
    <ligand>
        <name>GTP</name>
        <dbReference type="ChEBI" id="CHEBI:37565"/>
    </ligand>
</feature>
<dbReference type="InterPro" id="IPR003203">
    <property type="entry name" value="CobU/CobP"/>
</dbReference>
<evidence type="ECO:0000256" key="11">
    <source>
        <dbReference type="ARBA" id="ARBA00022679"/>
    </source>
</evidence>
<comment type="catalytic activity">
    <reaction evidence="3">
        <text>adenosylcob(III)inamide + GTP = adenosylcob(III)inamide phosphate + GDP + H(+)</text>
        <dbReference type="Rhea" id="RHEA:15765"/>
        <dbReference type="ChEBI" id="CHEBI:2480"/>
        <dbReference type="ChEBI" id="CHEBI:15378"/>
        <dbReference type="ChEBI" id="CHEBI:37565"/>
        <dbReference type="ChEBI" id="CHEBI:58189"/>
        <dbReference type="ChEBI" id="CHEBI:58502"/>
        <dbReference type="EC" id="2.7.1.156"/>
    </reaction>
</comment>
<dbReference type="GO" id="GO:0005524">
    <property type="term" value="F:ATP binding"/>
    <property type="evidence" value="ECO:0007669"/>
    <property type="project" value="UniProtKB-KW"/>
</dbReference>
<dbReference type="EMBL" id="JACHIO010000011">
    <property type="protein sequence ID" value="MBB5064446.1"/>
    <property type="molecule type" value="Genomic_DNA"/>
</dbReference>
<feature type="binding site" evidence="19">
    <location>
        <position position="66"/>
    </location>
    <ligand>
        <name>GTP</name>
        <dbReference type="ChEBI" id="CHEBI:37565"/>
    </ligand>
</feature>
<evidence type="ECO:0000256" key="15">
    <source>
        <dbReference type="ARBA" id="ARBA00023134"/>
    </source>
</evidence>
<comment type="function">
    <text evidence="4">Catalyzes ATP-dependent phosphorylation of adenosylcobinamide and addition of GMP to adenosylcobinamide phosphate.</text>
</comment>
<gene>
    <name evidence="20" type="ORF">HDF15_002804</name>
</gene>
<evidence type="ECO:0000256" key="5">
    <source>
        <dbReference type="ARBA" id="ARBA00004692"/>
    </source>
</evidence>
<evidence type="ECO:0000256" key="13">
    <source>
        <dbReference type="ARBA" id="ARBA00022777"/>
    </source>
</evidence>
<evidence type="ECO:0000256" key="14">
    <source>
        <dbReference type="ARBA" id="ARBA00022840"/>
    </source>
</evidence>
<protein>
    <recommendedName>
        <fullName evidence="16">Adenosylcobinamide kinase</fullName>
        <ecNumber evidence="8">2.7.1.156</ecNumber>
        <ecNumber evidence="9">2.7.7.62</ecNumber>
    </recommendedName>
    <alternativeName>
        <fullName evidence="17">Adenosylcobinamide-phosphate guanylyltransferase</fullName>
    </alternativeName>
</protein>
<feature type="binding site" evidence="19">
    <location>
        <begin position="55"/>
        <end position="58"/>
    </location>
    <ligand>
        <name>GTP</name>
        <dbReference type="ChEBI" id="CHEBI:37565"/>
    </ligand>
</feature>
<keyword evidence="12 19" id="KW-0547">Nucleotide-binding</keyword>
<sequence length="186" mass="20086">MQHQPVSVTLVLGGVRSGKSRYAQQIGERAERVTFVATAERRDDAEMHAKIERHRAERPSSWATIEEPLHLSKTIREAGKNCDVLLIDCLTLFAANLLEACGDDSEQLQAHIADLCLALSTAPCAVVLVSNEVGSGVVPAYELGRRFRDLVGEINQRVAATADTVLFMIAGLPLALKGSVPAKVQS</sequence>
<organism evidence="20 21">
    <name type="scientific">Granulicella mallensis</name>
    <dbReference type="NCBI Taxonomy" id="940614"/>
    <lineage>
        <taxon>Bacteria</taxon>
        <taxon>Pseudomonadati</taxon>
        <taxon>Acidobacteriota</taxon>
        <taxon>Terriglobia</taxon>
        <taxon>Terriglobales</taxon>
        <taxon>Acidobacteriaceae</taxon>
        <taxon>Granulicella</taxon>
    </lineage>
</organism>
<feature type="binding site" evidence="19">
    <location>
        <begin position="13"/>
        <end position="20"/>
    </location>
    <ligand>
        <name>GTP</name>
        <dbReference type="ChEBI" id="CHEBI:37565"/>
    </ligand>
</feature>
<evidence type="ECO:0000256" key="16">
    <source>
        <dbReference type="ARBA" id="ARBA00029570"/>
    </source>
</evidence>
<evidence type="ECO:0000256" key="19">
    <source>
        <dbReference type="PIRSR" id="PIRSR006135-2"/>
    </source>
</evidence>
<dbReference type="Gene3D" id="3.40.50.300">
    <property type="entry name" value="P-loop containing nucleotide triphosphate hydrolases"/>
    <property type="match status" value="1"/>
</dbReference>
<evidence type="ECO:0000256" key="2">
    <source>
        <dbReference type="ARBA" id="ARBA00000711"/>
    </source>
</evidence>
<evidence type="ECO:0000256" key="7">
    <source>
        <dbReference type="ARBA" id="ARBA00007490"/>
    </source>
</evidence>
<dbReference type="EC" id="2.7.7.62" evidence="9"/>
<name>A0A7W7ZQU2_9BACT</name>
<keyword evidence="20" id="KW-0548">Nucleotidyltransferase</keyword>
<keyword evidence="14" id="KW-0067">ATP-binding</keyword>
<evidence type="ECO:0000256" key="8">
    <source>
        <dbReference type="ARBA" id="ARBA00012016"/>
    </source>
</evidence>
<feature type="active site" description="GMP-histidine intermediate" evidence="18">
    <location>
        <position position="54"/>
    </location>
</feature>
<dbReference type="PIRSF" id="PIRSF006135">
    <property type="entry name" value="CobU"/>
    <property type="match status" value="1"/>
</dbReference>
<feature type="binding site" evidence="19">
    <location>
        <position position="88"/>
    </location>
    <ligand>
        <name>GTP</name>
        <dbReference type="ChEBI" id="CHEBI:37565"/>
    </ligand>
</feature>
<evidence type="ECO:0000313" key="21">
    <source>
        <dbReference type="Proteomes" id="UP000584867"/>
    </source>
</evidence>
<comment type="pathway">
    <text evidence="5">Cofactor biosynthesis; adenosylcobalamin biosynthesis; adenosylcobalamin from cob(II)yrinate a,c-diamide: step 6/7.</text>
</comment>
<dbReference type="GO" id="GO:0043752">
    <property type="term" value="F:adenosylcobinamide kinase activity"/>
    <property type="evidence" value="ECO:0007669"/>
    <property type="project" value="UniProtKB-EC"/>
</dbReference>
<dbReference type="AlphaFoldDB" id="A0A7W7ZQU2"/>
<evidence type="ECO:0000256" key="9">
    <source>
        <dbReference type="ARBA" id="ARBA00012523"/>
    </source>
</evidence>
<keyword evidence="13 20" id="KW-0418">Kinase</keyword>
<keyword evidence="15 19" id="KW-0342">GTP-binding</keyword>
<comment type="catalytic activity">
    <reaction evidence="2">
        <text>adenosylcob(III)inamide phosphate + GTP + H(+) = adenosylcob(III)inamide-GDP + diphosphate</text>
        <dbReference type="Rhea" id="RHEA:22712"/>
        <dbReference type="ChEBI" id="CHEBI:15378"/>
        <dbReference type="ChEBI" id="CHEBI:33019"/>
        <dbReference type="ChEBI" id="CHEBI:37565"/>
        <dbReference type="ChEBI" id="CHEBI:58502"/>
        <dbReference type="ChEBI" id="CHEBI:60487"/>
        <dbReference type="EC" id="2.7.7.62"/>
    </reaction>
</comment>
<dbReference type="SUPFAM" id="SSF52540">
    <property type="entry name" value="P-loop containing nucleoside triphosphate hydrolases"/>
    <property type="match status" value="1"/>
</dbReference>
<dbReference type="NCBIfam" id="NF004469">
    <property type="entry name" value="PRK05800.1"/>
    <property type="match status" value="1"/>
</dbReference>
<dbReference type="UniPathway" id="UPA00148">
    <property type="reaction ID" value="UER00236"/>
</dbReference>
<dbReference type="GO" id="GO:0005525">
    <property type="term" value="F:GTP binding"/>
    <property type="evidence" value="ECO:0007669"/>
    <property type="project" value="UniProtKB-KW"/>
</dbReference>
<dbReference type="CDD" id="cd00544">
    <property type="entry name" value="CobU"/>
    <property type="match status" value="1"/>
</dbReference>
<dbReference type="RefSeq" id="WP_184256360.1">
    <property type="nucleotide sequence ID" value="NZ_JACHIO010000011.1"/>
</dbReference>
<dbReference type="Proteomes" id="UP000584867">
    <property type="component" value="Unassembled WGS sequence"/>
</dbReference>
<comment type="similarity">
    <text evidence="7">Belongs to the CobU/CobP family.</text>
</comment>
<dbReference type="InterPro" id="IPR027417">
    <property type="entry name" value="P-loop_NTPase"/>
</dbReference>
<comment type="caution">
    <text evidence="20">The sequence shown here is derived from an EMBL/GenBank/DDBJ whole genome shotgun (WGS) entry which is preliminary data.</text>
</comment>
<dbReference type="GO" id="GO:0009236">
    <property type="term" value="P:cobalamin biosynthetic process"/>
    <property type="evidence" value="ECO:0007669"/>
    <property type="project" value="UniProtKB-UniPathway"/>
</dbReference>
<evidence type="ECO:0000256" key="17">
    <source>
        <dbReference type="ARBA" id="ARBA00030571"/>
    </source>
</evidence>
<evidence type="ECO:0000256" key="18">
    <source>
        <dbReference type="PIRSR" id="PIRSR006135-1"/>
    </source>
</evidence>
<evidence type="ECO:0000256" key="3">
    <source>
        <dbReference type="ARBA" id="ARBA00001522"/>
    </source>
</evidence>
<evidence type="ECO:0000256" key="10">
    <source>
        <dbReference type="ARBA" id="ARBA00022573"/>
    </source>
</evidence>
<evidence type="ECO:0000313" key="20">
    <source>
        <dbReference type="EMBL" id="MBB5064446.1"/>
    </source>
</evidence>
<dbReference type="GO" id="GO:0008820">
    <property type="term" value="F:cobinamide phosphate guanylyltransferase activity"/>
    <property type="evidence" value="ECO:0007669"/>
    <property type="project" value="UniProtKB-EC"/>
</dbReference>
<dbReference type="EC" id="2.7.1.156" evidence="8"/>
<keyword evidence="11 20" id="KW-0808">Transferase</keyword>
<comment type="pathway">
    <text evidence="6">Cofactor biosynthesis; adenosylcobalamin biosynthesis; adenosylcobalamin from cob(II)yrinate a,c-diamide: step 5/7.</text>
</comment>
<dbReference type="PANTHER" id="PTHR34848:SF1">
    <property type="entry name" value="BIFUNCTIONAL ADENOSYLCOBALAMIN BIOSYNTHESIS PROTEIN COBU"/>
    <property type="match status" value="1"/>
</dbReference>
<evidence type="ECO:0000256" key="4">
    <source>
        <dbReference type="ARBA" id="ARBA00003889"/>
    </source>
</evidence>
<reference evidence="20 21" key="1">
    <citation type="submission" date="2020-08" db="EMBL/GenBank/DDBJ databases">
        <title>Genomic Encyclopedia of Type Strains, Phase IV (KMG-V): Genome sequencing to study the core and pangenomes of soil and plant-associated prokaryotes.</title>
        <authorList>
            <person name="Whitman W."/>
        </authorList>
    </citation>
    <scope>NUCLEOTIDE SEQUENCE [LARGE SCALE GENOMIC DNA]</scope>
    <source>
        <strain evidence="20 21">X5P3</strain>
    </source>
</reference>